<dbReference type="AlphaFoldDB" id="A0A7W5UMR9"/>
<sequence>MAQKRGKDAKIFFPFFMKGGSFRRTPTRRTGLTGRTCRRTNNKWPLSIPLKGELKETFLISRIFLLLRFREWLKSAPVFLLSLARSLLRVTTIRLLANSIRLPADSLIVSAGTIRKPTRSSRMFLSSFELKIAKIGQFLQKRGGLINR</sequence>
<name>A0A7W5UMR9_9BACT</name>
<accession>A0A7W5UMR9</accession>
<dbReference type="EMBL" id="JACICA010000006">
    <property type="protein sequence ID" value="MBB3702867.1"/>
    <property type="molecule type" value="Genomic_DNA"/>
</dbReference>
<comment type="caution">
    <text evidence="1">The sequence shown here is derived from an EMBL/GenBank/DDBJ whole genome shotgun (WGS) entry which is preliminary data.</text>
</comment>
<evidence type="ECO:0000313" key="1">
    <source>
        <dbReference type="EMBL" id="MBB3702867.1"/>
    </source>
</evidence>
<protein>
    <submittedName>
        <fullName evidence="1">Uncharacterized protein</fullName>
    </submittedName>
</protein>
<dbReference type="Proteomes" id="UP000541425">
    <property type="component" value="Unassembled WGS sequence"/>
</dbReference>
<evidence type="ECO:0000313" key="2">
    <source>
        <dbReference type="Proteomes" id="UP000541425"/>
    </source>
</evidence>
<reference evidence="1 2" key="1">
    <citation type="submission" date="2020-08" db="EMBL/GenBank/DDBJ databases">
        <title>Genomic Encyclopedia of Type Strains, Phase IV (KMG-IV): sequencing the most valuable type-strain genomes for metagenomic binning, comparative biology and taxonomic classification.</title>
        <authorList>
            <person name="Goeker M."/>
        </authorList>
    </citation>
    <scope>NUCLEOTIDE SEQUENCE [LARGE SCALE GENOMIC DNA]</scope>
    <source>
        <strain evidence="1 2">DSM 22548</strain>
    </source>
</reference>
<organism evidence="1 2">
    <name type="scientific">Alloprevotella rava</name>
    <dbReference type="NCBI Taxonomy" id="671218"/>
    <lineage>
        <taxon>Bacteria</taxon>
        <taxon>Pseudomonadati</taxon>
        <taxon>Bacteroidota</taxon>
        <taxon>Bacteroidia</taxon>
        <taxon>Bacteroidales</taxon>
        <taxon>Prevotellaceae</taxon>
        <taxon>Alloprevotella</taxon>
    </lineage>
</organism>
<proteinExistence type="predicted"/>
<gene>
    <name evidence="1" type="ORF">FHS60_001340</name>
</gene>